<organism evidence="2 3">
    <name type="scientific">Kitasatospora xanthocidica</name>
    <dbReference type="NCBI Taxonomy" id="83382"/>
    <lineage>
        <taxon>Bacteria</taxon>
        <taxon>Bacillati</taxon>
        <taxon>Actinomycetota</taxon>
        <taxon>Actinomycetes</taxon>
        <taxon>Kitasatosporales</taxon>
        <taxon>Streptomycetaceae</taxon>
        <taxon>Kitasatospora</taxon>
    </lineage>
</organism>
<name>A0A372ZPC2_9ACTN</name>
<dbReference type="RefSeq" id="WP_117486490.1">
    <property type="nucleotide sequence ID" value="NZ_QVIG01000001.1"/>
</dbReference>
<keyword evidence="3" id="KW-1185">Reference proteome</keyword>
<evidence type="ECO:0000256" key="1">
    <source>
        <dbReference type="SAM" id="SignalP"/>
    </source>
</evidence>
<sequence>MAKSGKRSTRRLGAVLGSVAFVGSLLTVAAPAAHAANPLDGFTCESGGYRIFTPYTYASDRMVLGWSQASWDNGSIIQEPWQDAADRQWTLCEENNPTRTDGKYYKLMDHARHWCLGIDRAMTDDGNWLIDEPCNYSQSEIFFIQPVPGTNLKAIMAKHSNRWLSVDGSNSGSHVTQGSFKADLFELHKVW</sequence>
<dbReference type="AlphaFoldDB" id="A0A372ZPC2"/>
<proteinExistence type="predicted"/>
<feature type="chain" id="PRO_5016885226" description="Ricin B lectin domain-containing protein" evidence="1">
    <location>
        <begin position="36"/>
        <end position="191"/>
    </location>
</feature>
<dbReference type="SUPFAM" id="SSF50370">
    <property type="entry name" value="Ricin B-like lectins"/>
    <property type="match status" value="1"/>
</dbReference>
<dbReference type="EMBL" id="QVIG01000001">
    <property type="protein sequence ID" value="RGD57748.1"/>
    <property type="molecule type" value="Genomic_DNA"/>
</dbReference>
<dbReference type="Gene3D" id="2.80.10.50">
    <property type="match status" value="1"/>
</dbReference>
<evidence type="ECO:0000313" key="3">
    <source>
        <dbReference type="Proteomes" id="UP000263377"/>
    </source>
</evidence>
<evidence type="ECO:0008006" key="4">
    <source>
        <dbReference type="Google" id="ProtNLM"/>
    </source>
</evidence>
<evidence type="ECO:0000313" key="2">
    <source>
        <dbReference type="EMBL" id="RGD57748.1"/>
    </source>
</evidence>
<dbReference type="Proteomes" id="UP000263377">
    <property type="component" value="Unassembled WGS sequence"/>
</dbReference>
<dbReference type="CDD" id="cd00161">
    <property type="entry name" value="beta-trefoil_Ricin-like"/>
    <property type="match status" value="1"/>
</dbReference>
<protein>
    <recommendedName>
        <fullName evidence="4">Ricin B lectin domain-containing protein</fullName>
    </recommendedName>
</protein>
<dbReference type="InterPro" id="IPR035992">
    <property type="entry name" value="Ricin_B-like_lectins"/>
</dbReference>
<accession>A0A372ZPC2</accession>
<reference evidence="2 3" key="1">
    <citation type="submission" date="2018-08" db="EMBL/GenBank/DDBJ databases">
        <title>Diversity &amp; Physiological Properties of Lignin-Decomposing Actinobacteria from Soil.</title>
        <authorList>
            <person name="Roh S.G."/>
            <person name="Kim S.B."/>
        </authorList>
    </citation>
    <scope>NUCLEOTIDE SEQUENCE [LARGE SCALE GENOMIC DNA]</scope>
    <source>
        <strain evidence="2 3">MMS17-GH009</strain>
    </source>
</reference>
<keyword evidence="1" id="KW-0732">Signal</keyword>
<comment type="caution">
    <text evidence="2">The sequence shown here is derived from an EMBL/GenBank/DDBJ whole genome shotgun (WGS) entry which is preliminary data.</text>
</comment>
<feature type="signal peptide" evidence="1">
    <location>
        <begin position="1"/>
        <end position="35"/>
    </location>
</feature>
<gene>
    <name evidence="2" type="ORF">DR950_08065</name>
</gene>